<keyword evidence="2" id="KW-0051">Antiviral defense</keyword>
<evidence type="ECO:0000256" key="1">
    <source>
        <dbReference type="ARBA" id="ARBA00022741"/>
    </source>
</evidence>
<dbReference type="InterPro" id="IPR043128">
    <property type="entry name" value="Rev_trsase/Diguanyl_cyclase"/>
</dbReference>
<dbReference type="Pfam" id="PF22335">
    <property type="entry name" value="Cas10-Cmr2_palm2"/>
    <property type="match status" value="1"/>
</dbReference>
<evidence type="ECO:0000313" key="5">
    <source>
        <dbReference type="Proteomes" id="UP000010445"/>
    </source>
</evidence>
<protein>
    <recommendedName>
        <fullName evidence="3">Cas10/Cmr2 second palm domain-containing protein</fullName>
    </recommendedName>
</protein>
<dbReference type="PATRIC" id="fig|1035195.3.peg.1463"/>
<dbReference type="AlphaFoldDB" id="L1MFK8"/>
<dbReference type="STRING" id="1035195.HMPREF9997_01624"/>
<evidence type="ECO:0000313" key="4">
    <source>
        <dbReference type="EMBL" id="EKX89721.1"/>
    </source>
</evidence>
<dbReference type="RefSeq" id="WP_006063853.1">
    <property type="nucleotide sequence ID" value="NZ_KB290831.1"/>
</dbReference>
<dbReference type="GO" id="GO:0051607">
    <property type="term" value="P:defense response to virus"/>
    <property type="evidence" value="ECO:0007669"/>
    <property type="project" value="UniProtKB-KW"/>
</dbReference>
<dbReference type="OrthoDB" id="3715807at2"/>
<gene>
    <name evidence="4" type="ORF">HMPREF9997_01624</name>
</gene>
<accession>L1MFK8</accession>
<keyword evidence="5" id="KW-1185">Reference proteome</keyword>
<dbReference type="GO" id="GO:0000166">
    <property type="term" value="F:nucleotide binding"/>
    <property type="evidence" value="ECO:0007669"/>
    <property type="project" value="UniProtKB-KW"/>
</dbReference>
<feature type="domain" description="Cas10/Cmr2 second palm" evidence="3">
    <location>
        <begin position="211"/>
        <end position="365"/>
    </location>
</feature>
<keyword evidence="1" id="KW-0547">Nucleotide-binding</keyword>
<dbReference type="InterPro" id="IPR054767">
    <property type="entry name" value="Cas10-Cmr2_palm2"/>
</dbReference>
<organism evidence="4 5">
    <name type="scientific">Corynebacterium durum F0235</name>
    <dbReference type="NCBI Taxonomy" id="1035195"/>
    <lineage>
        <taxon>Bacteria</taxon>
        <taxon>Bacillati</taxon>
        <taxon>Actinomycetota</taxon>
        <taxon>Actinomycetes</taxon>
        <taxon>Mycobacteriales</taxon>
        <taxon>Corynebacteriaceae</taxon>
        <taxon>Corynebacterium</taxon>
    </lineage>
</organism>
<dbReference type="EMBL" id="AMEM01000022">
    <property type="protein sequence ID" value="EKX89721.1"/>
    <property type="molecule type" value="Genomic_DNA"/>
</dbReference>
<evidence type="ECO:0000259" key="3">
    <source>
        <dbReference type="Pfam" id="PF22335"/>
    </source>
</evidence>
<dbReference type="HOGENOM" id="CLU_539483_0_0_11"/>
<reference evidence="4 5" key="1">
    <citation type="submission" date="2012-05" db="EMBL/GenBank/DDBJ databases">
        <authorList>
            <person name="Weinstock G."/>
            <person name="Sodergren E."/>
            <person name="Lobos E.A."/>
            <person name="Fulton L."/>
            <person name="Fulton R."/>
            <person name="Courtney L."/>
            <person name="Fronick C."/>
            <person name="O'Laughlin M."/>
            <person name="Godfrey J."/>
            <person name="Wilson R.M."/>
            <person name="Miner T."/>
            <person name="Farmer C."/>
            <person name="Delehaunty K."/>
            <person name="Cordes M."/>
            <person name="Minx P."/>
            <person name="Tomlinson C."/>
            <person name="Chen J."/>
            <person name="Wollam A."/>
            <person name="Pepin K.H."/>
            <person name="Bhonagiri V."/>
            <person name="Zhang X."/>
            <person name="Suruliraj S."/>
            <person name="Warren W."/>
            <person name="Mitreva M."/>
            <person name="Mardis E.R."/>
            <person name="Wilson R.K."/>
        </authorList>
    </citation>
    <scope>NUCLEOTIDE SEQUENCE [LARGE SCALE GENOMIC DNA]</scope>
    <source>
        <strain evidence="4 5">F0235</strain>
    </source>
</reference>
<comment type="caution">
    <text evidence="4">The sequence shown here is derived from an EMBL/GenBank/DDBJ whole genome shotgun (WGS) entry which is preliminary data.</text>
</comment>
<sequence>MENTYIDIGAKRIQTWLSKPVKLKYIRGGSFLLQNETSQSTIQKWLQDEGFVEFEVADEAGDIDGVVVLKNSGAQTITDERADEVARKLLLHLNDKLPGVEWSGWRCRAHTFLESYQLAVMAEDPDESYELVPSISEFSGLSSCTGCKSEPSIRSVDNKEENLGKDCLTRFENAKSDDISWWMDWSIAKDFDELARRRGKDSIEGSLRNHVATISADGNSIGALFNKFSKYTELAETKAEAAKWLTYCTEIAVYNATLEVQGKDDGDCVVIPHYIGGDDLLVSVTADQAWTFAVELIRSFEEVKEYYFDEISGASLREDVKEELENLVSEISLGVGIVFSHYSYPFYECRRKAEEALSRAKQATRGKKSAICWMDLTEGGGESDYTEDKYVILYKDAADQINGVRDVPDAISKLNSSAQHNLRNQMIVWMQEHDEKVRESSTRWLEECSDYLKKWIERTRDEEIKIDISTLEADLHRARWWPTGDGGKDESAS</sequence>
<proteinExistence type="predicted"/>
<dbReference type="Proteomes" id="UP000010445">
    <property type="component" value="Unassembled WGS sequence"/>
</dbReference>
<name>L1MFK8_9CORY</name>
<dbReference type="eggNOG" id="COG1353">
    <property type="taxonomic scope" value="Bacteria"/>
</dbReference>
<dbReference type="Gene3D" id="3.30.70.270">
    <property type="match status" value="1"/>
</dbReference>
<evidence type="ECO:0000256" key="2">
    <source>
        <dbReference type="ARBA" id="ARBA00023118"/>
    </source>
</evidence>